<keyword evidence="5" id="KW-0694">RNA-binding</keyword>
<dbReference type="AlphaFoldDB" id="A0A0D2ZYA3"/>
<dbReference type="InterPro" id="IPR001313">
    <property type="entry name" value="Pumilio_RNA-bd_rpt"/>
</dbReference>
<dbReference type="PANTHER" id="PTHR12537:SF137">
    <property type="entry name" value="PUMILIO HOMOLOG 16-RELATED"/>
    <property type="match status" value="1"/>
</dbReference>
<dbReference type="GO" id="GO:0005737">
    <property type="term" value="C:cytoplasm"/>
    <property type="evidence" value="ECO:0007669"/>
    <property type="project" value="UniProtKB-SubCell"/>
</dbReference>
<name>A0A0D2ZYA3_BRAOL</name>
<dbReference type="EnsemblPlants" id="Bo08177s010.1">
    <property type="protein sequence ID" value="Bo08177s010.1"/>
    <property type="gene ID" value="Bo08177s010"/>
</dbReference>
<dbReference type="GO" id="GO:0003729">
    <property type="term" value="F:mRNA binding"/>
    <property type="evidence" value="ECO:0007669"/>
    <property type="project" value="TreeGrafter"/>
</dbReference>
<keyword evidence="8" id="KW-1185">Reference proteome</keyword>
<evidence type="ECO:0000313" key="7">
    <source>
        <dbReference type="EnsemblPlants" id="Bo08177s010.1"/>
    </source>
</evidence>
<evidence type="ECO:0000259" key="6">
    <source>
        <dbReference type="PROSITE" id="PS50303"/>
    </source>
</evidence>
<dbReference type="PANTHER" id="PTHR12537">
    <property type="entry name" value="RNA BINDING PROTEIN PUMILIO-RELATED"/>
    <property type="match status" value="1"/>
</dbReference>
<keyword evidence="2" id="KW-0963">Cytoplasm</keyword>
<evidence type="ECO:0000256" key="2">
    <source>
        <dbReference type="ARBA" id="ARBA00022490"/>
    </source>
</evidence>
<feature type="domain" description="PUM-HD" evidence="6">
    <location>
        <begin position="1"/>
        <end position="202"/>
    </location>
</feature>
<dbReference type="Proteomes" id="UP000032141">
    <property type="component" value="Unassembled WGS sequence"/>
</dbReference>
<protein>
    <recommendedName>
        <fullName evidence="6">PUM-HD domain-containing protein</fullName>
    </recommendedName>
</protein>
<dbReference type="GO" id="GO:0006417">
    <property type="term" value="P:regulation of translation"/>
    <property type="evidence" value="ECO:0007669"/>
    <property type="project" value="UniProtKB-KW"/>
</dbReference>
<proteinExistence type="predicted"/>
<dbReference type="InterPro" id="IPR016024">
    <property type="entry name" value="ARM-type_fold"/>
</dbReference>
<dbReference type="Pfam" id="PF00806">
    <property type="entry name" value="PUF"/>
    <property type="match status" value="1"/>
</dbReference>
<evidence type="ECO:0000256" key="4">
    <source>
        <dbReference type="ARBA" id="ARBA00022845"/>
    </source>
</evidence>
<dbReference type="InterPro" id="IPR011989">
    <property type="entry name" value="ARM-like"/>
</dbReference>
<reference evidence="7" key="2">
    <citation type="submission" date="2015-06" db="UniProtKB">
        <authorList>
            <consortium name="EnsemblPlants"/>
        </authorList>
    </citation>
    <scope>IDENTIFICATION</scope>
</reference>
<keyword evidence="3" id="KW-0677">Repeat</keyword>
<comment type="subcellular location">
    <subcellularLocation>
        <location evidence="1">Cytoplasm</location>
    </subcellularLocation>
</comment>
<keyword evidence="4" id="KW-0810">Translation regulation</keyword>
<sequence>MADLHASRVAMQGMRVFSQAKKAAMYDYVLHHAVNLACDRGGYTVLKQIINDWCALGHFFYRDQLLYIVALNAFRLSYDPHGNYVVQHALRLNDLRCTQNVSVSLSGHCFGLSFTKLGSYVVGKLLDTEEAGEVVVGEFLWCYGESLVQLARSEFGSFVVWKALRVMQERNGDLFWRLVNKFMPFIQLLRGHRIGTFLDSLC</sequence>
<evidence type="ECO:0000313" key="8">
    <source>
        <dbReference type="Proteomes" id="UP000032141"/>
    </source>
</evidence>
<dbReference type="HOGENOM" id="CLU_048501_1_0_1"/>
<organism evidence="7 8">
    <name type="scientific">Brassica oleracea var. oleracea</name>
    <dbReference type="NCBI Taxonomy" id="109376"/>
    <lineage>
        <taxon>Eukaryota</taxon>
        <taxon>Viridiplantae</taxon>
        <taxon>Streptophyta</taxon>
        <taxon>Embryophyta</taxon>
        <taxon>Tracheophyta</taxon>
        <taxon>Spermatophyta</taxon>
        <taxon>Magnoliopsida</taxon>
        <taxon>eudicotyledons</taxon>
        <taxon>Gunneridae</taxon>
        <taxon>Pentapetalae</taxon>
        <taxon>rosids</taxon>
        <taxon>malvids</taxon>
        <taxon>Brassicales</taxon>
        <taxon>Brassicaceae</taxon>
        <taxon>Brassiceae</taxon>
        <taxon>Brassica</taxon>
    </lineage>
</organism>
<dbReference type="STRING" id="109376.A0A0D2ZYA3"/>
<dbReference type="Gramene" id="Bo08177s010.1">
    <property type="protein sequence ID" value="Bo08177s010.1"/>
    <property type="gene ID" value="Bo08177s010"/>
</dbReference>
<dbReference type="PROSITE" id="PS50303">
    <property type="entry name" value="PUM_HD"/>
    <property type="match status" value="1"/>
</dbReference>
<reference evidence="7" key="1">
    <citation type="journal article" date="2014" name="Genome Biol.">
        <title>Transcriptome and methylome profiling reveals relics of genome dominance in the mesopolyploid Brassica oleracea.</title>
        <authorList>
            <person name="Parkin I.A."/>
            <person name="Koh C."/>
            <person name="Tang H."/>
            <person name="Robinson S.J."/>
            <person name="Kagale S."/>
            <person name="Clarke W.E."/>
            <person name="Town C.D."/>
            <person name="Nixon J."/>
            <person name="Krishnakumar V."/>
            <person name="Bidwell S.L."/>
            <person name="Denoeud F."/>
            <person name="Belcram H."/>
            <person name="Links M.G."/>
            <person name="Just J."/>
            <person name="Clarke C."/>
            <person name="Bender T."/>
            <person name="Huebert T."/>
            <person name="Mason A.S."/>
            <person name="Pires J.C."/>
            <person name="Barker G."/>
            <person name="Moore J."/>
            <person name="Walley P.G."/>
            <person name="Manoli S."/>
            <person name="Batley J."/>
            <person name="Edwards D."/>
            <person name="Nelson M.N."/>
            <person name="Wang X."/>
            <person name="Paterson A.H."/>
            <person name="King G."/>
            <person name="Bancroft I."/>
            <person name="Chalhoub B."/>
            <person name="Sharpe A.G."/>
        </authorList>
    </citation>
    <scope>NUCLEOTIDE SEQUENCE [LARGE SCALE GENOMIC DNA]</scope>
    <source>
        <strain evidence="7">cv. TO1000</strain>
    </source>
</reference>
<accession>A0A0D2ZYA3</accession>
<dbReference type="SUPFAM" id="SSF48371">
    <property type="entry name" value="ARM repeat"/>
    <property type="match status" value="1"/>
</dbReference>
<dbReference type="Gene3D" id="1.25.10.10">
    <property type="entry name" value="Leucine-rich Repeat Variant"/>
    <property type="match status" value="1"/>
</dbReference>
<dbReference type="eggNOG" id="KOG2049">
    <property type="taxonomic scope" value="Eukaryota"/>
</dbReference>
<evidence type="ECO:0000256" key="5">
    <source>
        <dbReference type="ARBA" id="ARBA00022884"/>
    </source>
</evidence>
<evidence type="ECO:0000256" key="1">
    <source>
        <dbReference type="ARBA" id="ARBA00004496"/>
    </source>
</evidence>
<dbReference type="InterPro" id="IPR033133">
    <property type="entry name" value="PUM-HD"/>
</dbReference>
<evidence type="ECO:0000256" key="3">
    <source>
        <dbReference type="ARBA" id="ARBA00022737"/>
    </source>
</evidence>